<dbReference type="InterPro" id="IPR035969">
    <property type="entry name" value="Rab-GAP_TBC_sf"/>
</dbReference>
<name>A0AAP0BI97_9ASPA</name>
<evidence type="ECO:0000313" key="3">
    <source>
        <dbReference type="Proteomes" id="UP001418222"/>
    </source>
</evidence>
<feature type="region of interest" description="Disordered" evidence="1">
    <location>
        <begin position="72"/>
        <end position="105"/>
    </location>
</feature>
<gene>
    <name evidence="2" type="ORF">KSP39_PZI009842</name>
</gene>
<dbReference type="PANTHER" id="PTHR47219">
    <property type="entry name" value="RAB GTPASE-ACTIVATING PROTEIN 1-LIKE"/>
    <property type="match status" value="1"/>
</dbReference>
<dbReference type="Gene3D" id="1.10.472.80">
    <property type="entry name" value="Ypt/Rab-GAP domain of gyp1p, domain 3"/>
    <property type="match status" value="1"/>
</dbReference>
<protein>
    <submittedName>
        <fullName evidence="2">Uncharacterized protein</fullName>
    </submittedName>
</protein>
<comment type="caution">
    <text evidence="2">The sequence shown here is derived from an EMBL/GenBank/DDBJ whole genome shotgun (WGS) entry which is preliminary data.</text>
</comment>
<dbReference type="EMBL" id="JBBWWQ010000008">
    <property type="protein sequence ID" value="KAK8940582.1"/>
    <property type="molecule type" value="Genomic_DNA"/>
</dbReference>
<organism evidence="2 3">
    <name type="scientific">Platanthera zijinensis</name>
    <dbReference type="NCBI Taxonomy" id="2320716"/>
    <lineage>
        <taxon>Eukaryota</taxon>
        <taxon>Viridiplantae</taxon>
        <taxon>Streptophyta</taxon>
        <taxon>Embryophyta</taxon>
        <taxon>Tracheophyta</taxon>
        <taxon>Spermatophyta</taxon>
        <taxon>Magnoliopsida</taxon>
        <taxon>Liliopsida</taxon>
        <taxon>Asparagales</taxon>
        <taxon>Orchidaceae</taxon>
        <taxon>Orchidoideae</taxon>
        <taxon>Orchideae</taxon>
        <taxon>Orchidinae</taxon>
        <taxon>Platanthera</taxon>
    </lineage>
</organism>
<keyword evidence="3" id="KW-1185">Reference proteome</keyword>
<dbReference type="GO" id="GO:0031267">
    <property type="term" value="F:small GTPase binding"/>
    <property type="evidence" value="ECO:0007669"/>
    <property type="project" value="TreeGrafter"/>
</dbReference>
<sequence length="105" mass="11699">MLPCFEQGVKIVFQVGLALLTLCQVDLVKLAFEKLIHALRNFPEDAMDPEKLLPLAFSFKVTKRLEELKQEYDKRNGVSSSQPSSSSKQLKSLKSTPCAAKATND</sequence>
<dbReference type="PANTHER" id="PTHR47219:SF9">
    <property type="entry name" value="GTPASE ACTIVATING PROTEIN AND CENTROSOME-ASSOCIATED, ISOFORM B"/>
    <property type="match status" value="1"/>
</dbReference>
<feature type="compositionally biased region" description="Low complexity" evidence="1">
    <location>
        <begin position="79"/>
        <end position="95"/>
    </location>
</feature>
<reference evidence="2 3" key="1">
    <citation type="journal article" date="2022" name="Nat. Plants">
        <title>Genomes of leafy and leafless Platanthera orchids illuminate the evolution of mycoheterotrophy.</title>
        <authorList>
            <person name="Li M.H."/>
            <person name="Liu K.W."/>
            <person name="Li Z."/>
            <person name="Lu H.C."/>
            <person name="Ye Q.L."/>
            <person name="Zhang D."/>
            <person name="Wang J.Y."/>
            <person name="Li Y.F."/>
            <person name="Zhong Z.M."/>
            <person name="Liu X."/>
            <person name="Yu X."/>
            <person name="Liu D.K."/>
            <person name="Tu X.D."/>
            <person name="Liu B."/>
            <person name="Hao Y."/>
            <person name="Liao X.Y."/>
            <person name="Jiang Y.T."/>
            <person name="Sun W.H."/>
            <person name="Chen J."/>
            <person name="Chen Y.Q."/>
            <person name="Ai Y."/>
            <person name="Zhai J.W."/>
            <person name="Wu S.S."/>
            <person name="Zhou Z."/>
            <person name="Hsiao Y.Y."/>
            <person name="Wu W.L."/>
            <person name="Chen Y.Y."/>
            <person name="Lin Y.F."/>
            <person name="Hsu J.L."/>
            <person name="Li C.Y."/>
            <person name="Wang Z.W."/>
            <person name="Zhao X."/>
            <person name="Zhong W.Y."/>
            <person name="Ma X.K."/>
            <person name="Ma L."/>
            <person name="Huang J."/>
            <person name="Chen G.Z."/>
            <person name="Huang M.Z."/>
            <person name="Huang L."/>
            <person name="Peng D.H."/>
            <person name="Luo Y.B."/>
            <person name="Zou S.Q."/>
            <person name="Chen S.P."/>
            <person name="Lan S."/>
            <person name="Tsai W.C."/>
            <person name="Van de Peer Y."/>
            <person name="Liu Z.J."/>
        </authorList>
    </citation>
    <scope>NUCLEOTIDE SEQUENCE [LARGE SCALE GENOMIC DNA]</scope>
    <source>
        <strain evidence="2">Lor287</strain>
    </source>
</reference>
<dbReference type="GO" id="GO:0005096">
    <property type="term" value="F:GTPase activator activity"/>
    <property type="evidence" value="ECO:0007669"/>
    <property type="project" value="TreeGrafter"/>
</dbReference>
<accession>A0AAP0BI97</accession>
<evidence type="ECO:0000256" key="1">
    <source>
        <dbReference type="SAM" id="MobiDB-lite"/>
    </source>
</evidence>
<dbReference type="InterPro" id="IPR050302">
    <property type="entry name" value="Rab_GAP_TBC_domain"/>
</dbReference>
<dbReference type="AlphaFoldDB" id="A0AAP0BI97"/>
<proteinExistence type="predicted"/>
<dbReference type="Proteomes" id="UP001418222">
    <property type="component" value="Unassembled WGS sequence"/>
</dbReference>
<evidence type="ECO:0000313" key="2">
    <source>
        <dbReference type="EMBL" id="KAK8940582.1"/>
    </source>
</evidence>
<dbReference type="SUPFAM" id="SSF47923">
    <property type="entry name" value="Ypt/Rab-GAP domain of gyp1p"/>
    <property type="match status" value="1"/>
</dbReference>